<evidence type="ECO:0000313" key="1">
    <source>
        <dbReference type="EMBL" id="MED6114191.1"/>
    </source>
</evidence>
<dbReference type="EMBL" id="JASCZI010001061">
    <property type="protein sequence ID" value="MED6114191.1"/>
    <property type="molecule type" value="Genomic_DNA"/>
</dbReference>
<feature type="non-terminal residue" evidence="1">
    <location>
        <position position="163"/>
    </location>
</feature>
<comment type="caution">
    <text evidence="1">The sequence shown here is derived from an EMBL/GenBank/DDBJ whole genome shotgun (WGS) entry which is preliminary data.</text>
</comment>
<gene>
    <name evidence="1" type="ORF">PIB30_077903</name>
</gene>
<keyword evidence="2" id="KW-1185">Reference proteome</keyword>
<proteinExistence type="predicted"/>
<dbReference type="PANTHER" id="PTHR33526">
    <property type="entry name" value="OS07G0123800 PROTEIN"/>
    <property type="match status" value="1"/>
</dbReference>
<organism evidence="1 2">
    <name type="scientific">Stylosanthes scabra</name>
    <dbReference type="NCBI Taxonomy" id="79078"/>
    <lineage>
        <taxon>Eukaryota</taxon>
        <taxon>Viridiplantae</taxon>
        <taxon>Streptophyta</taxon>
        <taxon>Embryophyta</taxon>
        <taxon>Tracheophyta</taxon>
        <taxon>Spermatophyta</taxon>
        <taxon>Magnoliopsida</taxon>
        <taxon>eudicotyledons</taxon>
        <taxon>Gunneridae</taxon>
        <taxon>Pentapetalae</taxon>
        <taxon>rosids</taxon>
        <taxon>fabids</taxon>
        <taxon>Fabales</taxon>
        <taxon>Fabaceae</taxon>
        <taxon>Papilionoideae</taxon>
        <taxon>50 kb inversion clade</taxon>
        <taxon>dalbergioids sensu lato</taxon>
        <taxon>Dalbergieae</taxon>
        <taxon>Pterocarpus clade</taxon>
        <taxon>Stylosanthes</taxon>
    </lineage>
</organism>
<sequence>MKQRSKLRSYIKSLMRLLRKPRDLYVQAITTCSSHFPYVIDTTMGFPTPTLPRTSFTLESSTNNIIKLLPLSASSTHANDANRFHHPSRIRRIDEDKPCEFGYDDDYINVNRLICPRSRRYDFAVQGRPRKGHCGNTLFQPAEGFVKASRRVRCISEAECYAN</sequence>
<reference evidence="1 2" key="1">
    <citation type="journal article" date="2023" name="Plants (Basel)">
        <title>Bridging the Gap: Combining Genomics and Transcriptomics Approaches to Understand Stylosanthes scabra, an Orphan Legume from the Brazilian Caatinga.</title>
        <authorList>
            <person name="Ferreira-Neto J.R.C."/>
            <person name="da Silva M.D."/>
            <person name="Binneck E."/>
            <person name="de Melo N.F."/>
            <person name="da Silva R.H."/>
            <person name="de Melo A.L.T.M."/>
            <person name="Pandolfi V."/>
            <person name="Bustamante F.O."/>
            <person name="Brasileiro-Vidal A.C."/>
            <person name="Benko-Iseppon A.M."/>
        </authorList>
    </citation>
    <scope>NUCLEOTIDE SEQUENCE [LARGE SCALE GENOMIC DNA]</scope>
    <source>
        <tissue evidence="1">Leaves</tissue>
    </source>
</reference>
<protein>
    <submittedName>
        <fullName evidence="1">Uncharacterized protein</fullName>
    </submittedName>
</protein>
<evidence type="ECO:0000313" key="2">
    <source>
        <dbReference type="Proteomes" id="UP001341840"/>
    </source>
</evidence>
<dbReference type="Proteomes" id="UP001341840">
    <property type="component" value="Unassembled WGS sequence"/>
</dbReference>
<dbReference type="PANTHER" id="PTHR33526:SF4">
    <property type="entry name" value="OS07G0123800 PROTEIN"/>
    <property type="match status" value="1"/>
</dbReference>
<accession>A0ABU6QRB9</accession>
<name>A0ABU6QRB9_9FABA</name>